<keyword evidence="1" id="KW-1133">Transmembrane helix</keyword>
<organism evidence="2 3">
    <name type="scientific">Candidatus Seongchinamella marina</name>
    <dbReference type="NCBI Taxonomy" id="2518990"/>
    <lineage>
        <taxon>Bacteria</taxon>
        <taxon>Pseudomonadati</taxon>
        <taxon>Pseudomonadota</taxon>
        <taxon>Gammaproteobacteria</taxon>
        <taxon>Cellvibrionales</taxon>
        <taxon>Halieaceae</taxon>
        <taxon>Seongchinamella</taxon>
    </lineage>
</organism>
<dbReference type="PANTHER" id="PTHR32251:SF17">
    <property type="entry name" value="STEROID 5-ALPHA REDUCTASE C-TERMINAL DOMAIN-CONTAINING PROTEIN"/>
    <property type="match status" value="1"/>
</dbReference>
<comment type="caution">
    <text evidence="2">The sequence shown here is derived from an EMBL/GenBank/DDBJ whole genome shotgun (WGS) entry which is preliminary data.</text>
</comment>
<feature type="transmembrane region" description="Helical" evidence="1">
    <location>
        <begin position="246"/>
        <end position="264"/>
    </location>
</feature>
<evidence type="ECO:0000256" key="1">
    <source>
        <dbReference type="SAM" id="Phobius"/>
    </source>
</evidence>
<dbReference type="EMBL" id="SHNP01000006">
    <property type="protein sequence ID" value="MCX2975119.1"/>
    <property type="molecule type" value="Genomic_DNA"/>
</dbReference>
<evidence type="ECO:0000313" key="2">
    <source>
        <dbReference type="EMBL" id="MCX2975119.1"/>
    </source>
</evidence>
<feature type="transmembrane region" description="Helical" evidence="1">
    <location>
        <begin position="138"/>
        <end position="157"/>
    </location>
</feature>
<dbReference type="Proteomes" id="UP001143307">
    <property type="component" value="Unassembled WGS sequence"/>
</dbReference>
<dbReference type="RefSeq" id="WP_279253780.1">
    <property type="nucleotide sequence ID" value="NZ_SHNP01000006.1"/>
</dbReference>
<feature type="transmembrane region" description="Helical" evidence="1">
    <location>
        <begin position="32"/>
        <end position="47"/>
    </location>
</feature>
<feature type="transmembrane region" description="Helical" evidence="1">
    <location>
        <begin position="79"/>
        <end position="100"/>
    </location>
</feature>
<feature type="transmembrane region" description="Helical" evidence="1">
    <location>
        <begin position="54"/>
        <end position="73"/>
    </location>
</feature>
<gene>
    <name evidence="2" type="ORF">EYC87_16165</name>
</gene>
<dbReference type="InterPro" id="IPR010721">
    <property type="entry name" value="UstE-like"/>
</dbReference>
<name>A0ABT3T0Q5_9GAMM</name>
<proteinExistence type="predicted"/>
<keyword evidence="1" id="KW-0472">Membrane</keyword>
<feature type="transmembrane region" description="Helical" evidence="1">
    <location>
        <begin position="220"/>
        <end position="240"/>
    </location>
</feature>
<keyword evidence="3" id="KW-1185">Reference proteome</keyword>
<sequence length="308" mass="34349">MKYFAPLILFTAGWLLLLLSNSFTSISLINGSLQLLLFVLVVCLPIWRTGRMSYVDIGWPSGLVIIGVLTWLYSSGDPVRVALVSMVYILVGSRMALGALNMWRMGLLKKEFPRYEYQKIRWKTAGKTNTALAMQIDAIYQGLANASFLAVPALLIATNPSGSISALEVIGMLIWAGAYAVESVADMQKLGFLKTMKKAGQKNMVCNVGLWKFSRHPNYFAEWMVWNGLIIAAIPSWLALYDQESLVVWVLLGASLLMASRMMYTTLVYFTGAVPAEYYSVQKRPGYRAYQETTNIFFPGPSRTVADK</sequence>
<dbReference type="Gene3D" id="1.20.120.1630">
    <property type="match status" value="1"/>
</dbReference>
<reference evidence="2" key="1">
    <citation type="submission" date="2019-02" db="EMBL/GenBank/DDBJ databases">
        <authorList>
            <person name="Li S.-H."/>
        </authorList>
    </citation>
    <scope>NUCLEOTIDE SEQUENCE</scope>
    <source>
        <strain evidence="2">IMCC8485</strain>
    </source>
</reference>
<dbReference type="Pfam" id="PF06966">
    <property type="entry name" value="DUF1295"/>
    <property type="match status" value="1"/>
</dbReference>
<accession>A0ABT3T0Q5</accession>
<protein>
    <submittedName>
        <fullName evidence="2">DUF1295 domain-containing protein</fullName>
    </submittedName>
</protein>
<dbReference type="PANTHER" id="PTHR32251">
    <property type="entry name" value="3-OXO-5-ALPHA-STEROID 4-DEHYDROGENASE"/>
    <property type="match status" value="1"/>
</dbReference>
<dbReference type="PROSITE" id="PS50244">
    <property type="entry name" value="S5A_REDUCTASE"/>
    <property type="match status" value="1"/>
</dbReference>
<keyword evidence="1" id="KW-0812">Transmembrane</keyword>
<evidence type="ECO:0000313" key="3">
    <source>
        <dbReference type="Proteomes" id="UP001143307"/>
    </source>
</evidence>
<feature type="transmembrane region" description="Helical" evidence="1">
    <location>
        <begin position="163"/>
        <end position="181"/>
    </location>
</feature>